<organism evidence="1 2">
    <name type="scientific">Melastoma candidum</name>
    <dbReference type="NCBI Taxonomy" id="119954"/>
    <lineage>
        <taxon>Eukaryota</taxon>
        <taxon>Viridiplantae</taxon>
        <taxon>Streptophyta</taxon>
        <taxon>Embryophyta</taxon>
        <taxon>Tracheophyta</taxon>
        <taxon>Spermatophyta</taxon>
        <taxon>Magnoliopsida</taxon>
        <taxon>eudicotyledons</taxon>
        <taxon>Gunneridae</taxon>
        <taxon>Pentapetalae</taxon>
        <taxon>rosids</taxon>
        <taxon>malvids</taxon>
        <taxon>Myrtales</taxon>
        <taxon>Melastomataceae</taxon>
        <taxon>Melastomatoideae</taxon>
        <taxon>Melastomateae</taxon>
        <taxon>Melastoma</taxon>
    </lineage>
</organism>
<gene>
    <name evidence="1" type="ORF">MLD38_017008</name>
</gene>
<proteinExistence type="predicted"/>
<evidence type="ECO:0000313" key="2">
    <source>
        <dbReference type="Proteomes" id="UP001057402"/>
    </source>
</evidence>
<reference evidence="2" key="1">
    <citation type="journal article" date="2023" name="Front. Plant Sci.">
        <title>Chromosomal-level genome assembly of Melastoma candidum provides insights into trichome evolution.</title>
        <authorList>
            <person name="Zhong Y."/>
            <person name="Wu W."/>
            <person name="Sun C."/>
            <person name="Zou P."/>
            <person name="Liu Y."/>
            <person name="Dai S."/>
            <person name="Zhou R."/>
        </authorList>
    </citation>
    <scope>NUCLEOTIDE SEQUENCE [LARGE SCALE GENOMIC DNA]</scope>
</reference>
<comment type="caution">
    <text evidence="1">The sequence shown here is derived from an EMBL/GenBank/DDBJ whole genome shotgun (WGS) entry which is preliminary data.</text>
</comment>
<sequence length="79" mass="8985">MRVLFLAGDGEKRHVRYGLIEGELDETAEAKVERYEREDICDYFANGTIGGRDPRVDPRCGHDQLEERCPVSLSGDLMK</sequence>
<name>A0ACB9QXH5_9MYRT</name>
<keyword evidence="2" id="KW-1185">Reference proteome</keyword>
<dbReference type="Proteomes" id="UP001057402">
    <property type="component" value="Chromosome 5"/>
</dbReference>
<protein>
    <submittedName>
        <fullName evidence="1">Uncharacterized protein</fullName>
    </submittedName>
</protein>
<accession>A0ACB9QXH5</accession>
<dbReference type="EMBL" id="CM042884">
    <property type="protein sequence ID" value="KAI4368452.1"/>
    <property type="molecule type" value="Genomic_DNA"/>
</dbReference>
<evidence type="ECO:0000313" key="1">
    <source>
        <dbReference type="EMBL" id="KAI4368452.1"/>
    </source>
</evidence>